<accession>A0A450ZL69</accession>
<evidence type="ECO:0000313" key="3">
    <source>
        <dbReference type="EMBL" id="VFK54468.1"/>
    </source>
</evidence>
<dbReference type="EMBL" id="CAADFX010000007">
    <property type="protein sequence ID" value="VFK51343.1"/>
    <property type="molecule type" value="Genomic_DNA"/>
</dbReference>
<evidence type="ECO:0000313" key="1">
    <source>
        <dbReference type="EMBL" id="VFK51145.1"/>
    </source>
</evidence>
<organism evidence="3">
    <name type="scientific">Candidatus Kentrum sp. TUN</name>
    <dbReference type="NCBI Taxonomy" id="2126343"/>
    <lineage>
        <taxon>Bacteria</taxon>
        <taxon>Pseudomonadati</taxon>
        <taxon>Pseudomonadota</taxon>
        <taxon>Gammaproteobacteria</taxon>
        <taxon>Candidatus Kentrum</taxon>
    </lineage>
</organism>
<proteinExistence type="predicted"/>
<dbReference type="AlphaFoldDB" id="A0A450ZL69"/>
<reference evidence="3" key="1">
    <citation type="submission" date="2019-02" db="EMBL/GenBank/DDBJ databases">
        <authorList>
            <person name="Gruber-Vodicka R. H."/>
            <person name="Seah K. B. B."/>
        </authorList>
    </citation>
    <scope>NUCLEOTIDE SEQUENCE</scope>
    <source>
        <strain evidence="2">BECK_BY1</strain>
        <strain evidence="1">BECK_BY2</strain>
        <strain evidence="3">BECK_BY3</strain>
    </source>
</reference>
<gene>
    <name evidence="2" type="ORF">BECKTUN1418D_GA0071000_100717</name>
    <name evidence="1" type="ORF">BECKTUN1418E_GA0071001_100518</name>
    <name evidence="3" type="ORF">BECKTUN1418F_GA0071002_10435</name>
</gene>
<dbReference type="EMBL" id="CAADFV010000005">
    <property type="protein sequence ID" value="VFK51145.1"/>
    <property type="molecule type" value="Genomic_DNA"/>
</dbReference>
<evidence type="ECO:0000313" key="2">
    <source>
        <dbReference type="EMBL" id="VFK51343.1"/>
    </source>
</evidence>
<sequence>MSIKNADITILGGVDIYKHFTGWNNKDILDRMRALTGGQAADITPTYTLIENVKSKHVSASHRD</sequence>
<dbReference type="EMBL" id="CAADFY010000043">
    <property type="protein sequence ID" value="VFK54468.1"/>
    <property type="molecule type" value="Genomic_DNA"/>
</dbReference>
<name>A0A450ZL69_9GAMM</name>
<protein>
    <submittedName>
        <fullName evidence="3">Uncharacterized protein</fullName>
    </submittedName>
</protein>